<protein>
    <submittedName>
        <fullName evidence="1">9483_t:CDS:1</fullName>
    </submittedName>
</protein>
<accession>A0ACA9M358</accession>
<evidence type="ECO:0000313" key="2">
    <source>
        <dbReference type="Proteomes" id="UP000789366"/>
    </source>
</evidence>
<reference evidence="1" key="1">
    <citation type="submission" date="2021-06" db="EMBL/GenBank/DDBJ databases">
        <authorList>
            <person name="Kallberg Y."/>
            <person name="Tangrot J."/>
            <person name="Rosling A."/>
        </authorList>
    </citation>
    <scope>NUCLEOTIDE SEQUENCE</scope>
    <source>
        <strain evidence="1">28 12/20/2015</strain>
    </source>
</reference>
<comment type="caution">
    <text evidence="1">The sequence shown here is derived from an EMBL/GenBank/DDBJ whole genome shotgun (WGS) entry which is preliminary data.</text>
</comment>
<gene>
    <name evidence="1" type="ORF">SPELUC_LOCUS5738</name>
</gene>
<keyword evidence="2" id="KW-1185">Reference proteome</keyword>
<organism evidence="1 2">
    <name type="scientific">Cetraspora pellucida</name>
    <dbReference type="NCBI Taxonomy" id="1433469"/>
    <lineage>
        <taxon>Eukaryota</taxon>
        <taxon>Fungi</taxon>
        <taxon>Fungi incertae sedis</taxon>
        <taxon>Mucoromycota</taxon>
        <taxon>Glomeromycotina</taxon>
        <taxon>Glomeromycetes</taxon>
        <taxon>Diversisporales</taxon>
        <taxon>Gigasporaceae</taxon>
        <taxon>Cetraspora</taxon>
    </lineage>
</organism>
<proteinExistence type="predicted"/>
<evidence type="ECO:0000313" key="1">
    <source>
        <dbReference type="EMBL" id="CAG8564324.1"/>
    </source>
</evidence>
<dbReference type="Proteomes" id="UP000789366">
    <property type="component" value="Unassembled WGS sequence"/>
</dbReference>
<sequence length="95" mass="10525">FDNILNPVQSQLYQQLNSNISMTVDSGADHFTIAIIRQAPKNYSVTLLDNQAEWSNSTDLTNLEVITSSEKFAKLCIAPSADCVTKINRSLDSFV</sequence>
<dbReference type="EMBL" id="CAJVPW010006069">
    <property type="protein sequence ID" value="CAG8564324.1"/>
    <property type="molecule type" value="Genomic_DNA"/>
</dbReference>
<feature type="non-terminal residue" evidence="1">
    <location>
        <position position="1"/>
    </location>
</feature>
<name>A0ACA9M358_9GLOM</name>